<comment type="caution">
    <text evidence="10">The sequence shown here is derived from an EMBL/GenBank/DDBJ whole genome shotgun (WGS) entry which is preliminary data.</text>
</comment>
<organism evidence="10 11">
    <name type="scientific">Clostridium moutaii</name>
    <dbReference type="NCBI Taxonomy" id="3240932"/>
    <lineage>
        <taxon>Bacteria</taxon>
        <taxon>Bacillati</taxon>
        <taxon>Bacillota</taxon>
        <taxon>Clostridia</taxon>
        <taxon>Eubacteriales</taxon>
        <taxon>Clostridiaceae</taxon>
        <taxon>Clostridium</taxon>
    </lineage>
</organism>
<comment type="pathway">
    <text evidence="1">Metabolic intermediate metabolism; carbamoyl phosphate degradation; CO(2) and NH(3) from carbamoyl phosphate: step 1/1.</text>
</comment>
<dbReference type="NCBIfam" id="TIGR00746">
    <property type="entry name" value="arcC"/>
    <property type="match status" value="1"/>
</dbReference>
<dbReference type="NCBIfam" id="NF009007">
    <property type="entry name" value="PRK12352.1"/>
    <property type="match status" value="1"/>
</dbReference>
<keyword evidence="4 8" id="KW-0808">Transferase</keyword>
<name>A0ABV4BQN7_9CLOT</name>
<protein>
    <recommendedName>
        <fullName evidence="3 7">Carbamate kinase</fullName>
    </recommendedName>
</protein>
<evidence type="ECO:0000313" key="11">
    <source>
        <dbReference type="Proteomes" id="UP001564657"/>
    </source>
</evidence>
<proteinExistence type="inferred from homology"/>
<dbReference type="InterPro" id="IPR003964">
    <property type="entry name" value="Carb_kinase"/>
</dbReference>
<comment type="similarity">
    <text evidence="2 8">Belongs to the carbamate kinase family.</text>
</comment>
<evidence type="ECO:0000256" key="3">
    <source>
        <dbReference type="ARBA" id="ARBA00013070"/>
    </source>
</evidence>
<dbReference type="Gene3D" id="3.40.1160.10">
    <property type="entry name" value="Acetylglutamate kinase-like"/>
    <property type="match status" value="1"/>
</dbReference>
<evidence type="ECO:0000256" key="4">
    <source>
        <dbReference type="ARBA" id="ARBA00022679"/>
    </source>
</evidence>
<dbReference type="InterPro" id="IPR001048">
    <property type="entry name" value="Asp/Glu/Uridylate_kinase"/>
</dbReference>
<evidence type="ECO:0000313" key="10">
    <source>
        <dbReference type="EMBL" id="MEY8001097.1"/>
    </source>
</evidence>
<evidence type="ECO:0000259" key="9">
    <source>
        <dbReference type="Pfam" id="PF00696"/>
    </source>
</evidence>
<dbReference type="PIRSF" id="PIRSF000723">
    <property type="entry name" value="Carbamate_kin"/>
    <property type="match status" value="1"/>
</dbReference>
<dbReference type="EMBL" id="JBGEWD010000013">
    <property type="protein sequence ID" value="MEY8001097.1"/>
    <property type="molecule type" value="Genomic_DNA"/>
</dbReference>
<dbReference type="RefSeq" id="WP_369704993.1">
    <property type="nucleotide sequence ID" value="NZ_JBGEWD010000013.1"/>
</dbReference>
<dbReference type="Pfam" id="PF00696">
    <property type="entry name" value="AA_kinase"/>
    <property type="match status" value="1"/>
</dbReference>
<dbReference type="GO" id="GO:0008804">
    <property type="term" value="F:carbamate kinase activity"/>
    <property type="evidence" value="ECO:0007669"/>
    <property type="project" value="UniProtKB-EC"/>
</dbReference>
<evidence type="ECO:0000256" key="8">
    <source>
        <dbReference type="PIRNR" id="PIRNR000723"/>
    </source>
</evidence>
<keyword evidence="5 8" id="KW-0418">Kinase</keyword>
<evidence type="ECO:0000256" key="2">
    <source>
        <dbReference type="ARBA" id="ARBA00011066"/>
    </source>
</evidence>
<dbReference type="PANTHER" id="PTHR30409">
    <property type="entry name" value="CARBAMATE KINASE"/>
    <property type="match status" value="1"/>
</dbReference>
<evidence type="ECO:0000256" key="5">
    <source>
        <dbReference type="ARBA" id="ARBA00022777"/>
    </source>
</evidence>
<keyword evidence="11" id="KW-1185">Reference proteome</keyword>
<dbReference type="CDD" id="cd04235">
    <property type="entry name" value="AAK_CK"/>
    <property type="match status" value="1"/>
</dbReference>
<dbReference type="PANTHER" id="PTHR30409:SF1">
    <property type="entry name" value="CARBAMATE KINASE-RELATED"/>
    <property type="match status" value="1"/>
</dbReference>
<dbReference type="InterPro" id="IPR036393">
    <property type="entry name" value="AceGlu_kinase-like_sf"/>
</dbReference>
<sequence length="317" mass="34241">MSRIVVALGGNALQSDPKDNSSESQLRTCCKTAKSIADLLEEGNEIVITHGNGPQIGQIISAYETAALADKSKDVMPFQECGAMSQGYIGYHLQQALKKELKKRGMNNEVATVITQVAVDRDDAAFKNPTKSIGSFFTQKQAEAIIFETNCLMKEDAGRGWRRVVPSPLPKTIVEEEVIKTLVGAGHIVITVGGGGIPVIEKDDGSFEGVAAVIDKDYASEKVAEIIDADILLILTAVDKVAINFNKKNQENISRMNIKDAYKYIEEKQFAPGSMLPKVKAAVMFAESKKGKKFIITSLGKLKEALCGITGTVISDT</sequence>
<evidence type="ECO:0000256" key="7">
    <source>
        <dbReference type="NCBIfam" id="TIGR00746"/>
    </source>
</evidence>
<comment type="catalytic activity">
    <reaction evidence="6">
        <text>hydrogencarbonate + NH4(+) + ATP = carbamoyl phosphate + ADP + H2O + H(+)</text>
        <dbReference type="Rhea" id="RHEA:10152"/>
        <dbReference type="ChEBI" id="CHEBI:15377"/>
        <dbReference type="ChEBI" id="CHEBI:15378"/>
        <dbReference type="ChEBI" id="CHEBI:17544"/>
        <dbReference type="ChEBI" id="CHEBI:28938"/>
        <dbReference type="ChEBI" id="CHEBI:30616"/>
        <dbReference type="ChEBI" id="CHEBI:58228"/>
        <dbReference type="ChEBI" id="CHEBI:456216"/>
        <dbReference type="EC" id="2.7.2.2"/>
    </reaction>
</comment>
<dbReference type="PRINTS" id="PR01469">
    <property type="entry name" value="CARBMTKINASE"/>
</dbReference>
<evidence type="ECO:0000256" key="1">
    <source>
        <dbReference type="ARBA" id="ARBA00005118"/>
    </source>
</evidence>
<accession>A0ABV4BQN7</accession>
<dbReference type="SUPFAM" id="SSF53633">
    <property type="entry name" value="Carbamate kinase-like"/>
    <property type="match status" value="1"/>
</dbReference>
<reference evidence="10 11" key="1">
    <citation type="submission" date="2024-08" db="EMBL/GenBank/DDBJ databases">
        <title>Clostridium lapicellarii sp. nov., and Clostridium renhuaiense sp. nov., two species isolated from the mud in a fermentation cellar used for producing sauce-flavour Chinese liquors.</title>
        <authorList>
            <person name="Yang F."/>
            <person name="Wang H."/>
            <person name="Chen L.Q."/>
            <person name="Zhou N."/>
            <person name="Lu J.J."/>
            <person name="Pu X.X."/>
            <person name="Wan B."/>
            <person name="Wang L."/>
            <person name="Liu S.J."/>
        </authorList>
    </citation>
    <scope>NUCLEOTIDE SEQUENCE [LARGE SCALE GENOMIC DNA]</scope>
    <source>
        <strain evidence="10 11">MT-5</strain>
    </source>
</reference>
<dbReference type="Proteomes" id="UP001564657">
    <property type="component" value="Unassembled WGS sequence"/>
</dbReference>
<evidence type="ECO:0000256" key="6">
    <source>
        <dbReference type="ARBA" id="ARBA00048467"/>
    </source>
</evidence>
<gene>
    <name evidence="10" type="primary">arcC</name>
    <name evidence="10" type="ORF">AB8U03_13020</name>
</gene>
<feature type="domain" description="Aspartate/glutamate/uridylate kinase" evidence="9">
    <location>
        <begin position="3"/>
        <end position="295"/>
    </location>
</feature>